<dbReference type="PANTHER" id="PTHR11014">
    <property type="entry name" value="PEPTIDASE M20 FAMILY MEMBER"/>
    <property type="match status" value="1"/>
</dbReference>
<dbReference type="NCBIfam" id="TIGR01891">
    <property type="entry name" value="amidohydrolases"/>
    <property type="match status" value="1"/>
</dbReference>
<dbReference type="InterPro" id="IPR002933">
    <property type="entry name" value="Peptidase_M20"/>
</dbReference>
<keyword evidence="3" id="KW-1185">Reference proteome</keyword>
<proteinExistence type="predicted"/>
<organism evidence="2 3">
    <name type="scientific">Massilicoli timonensis</name>
    <dbReference type="NCBI Taxonomy" id="2015901"/>
    <lineage>
        <taxon>Bacteria</taxon>
        <taxon>Bacillati</taxon>
        <taxon>Bacillota</taxon>
        <taxon>Erysipelotrichia</taxon>
        <taxon>Erysipelotrichales</taxon>
        <taxon>Erysipelotrichaceae</taxon>
        <taxon>Massilicoli</taxon>
    </lineage>
</organism>
<dbReference type="PIRSF" id="PIRSF005962">
    <property type="entry name" value="Pept_M20D_amidohydro"/>
    <property type="match status" value="1"/>
</dbReference>
<name>A0ABT1SIW2_9FIRM</name>
<comment type="caution">
    <text evidence="2">The sequence shown here is derived from an EMBL/GenBank/DDBJ whole genome shotgun (WGS) entry which is preliminary data.</text>
</comment>
<dbReference type="PANTHER" id="PTHR11014:SF98">
    <property type="entry name" value="N-ACETYLDIAMINOPIMELATE DEACETYLASE"/>
    <property type="match status" value="1"/>
</dbReference>
<dbReference type="InterPro" id="IPR011650">
    <property type="entry name" value="Peptidase_M20_dimer"/>
</dbReference>
<accession>A0ABT1SIW2</accession>
<dbReference type="EMBL" id="JANGCH010000002">
    <property type="protein sequence ID" value="MCQ5120953.1"/>
    <property type="molecule type" value="Genomic_DNA"/>
</dbReference>
<feature type="domain" description="Peptidase M20 dimerisation" evidence="1">
    <location>
        <begin position="191"/>
        <end position="279"/>
    </location>
</feature>
<sequence length="385" mass="43085">MKIREEIALLGEDVIRHRRALHQIPEIGLATIETKAYLKKQLEQLKIDELREDFIEHGLVAVLYGKQNTEMIAFRADMDALPISEETKAAFVSSYPERMHACGHDGHMAALLALITYLCAHKEALKQGIVFIFQPGEENPGGAKIMIENGLFRTYPIKAIFGTHVMPDLEKGKIATKAGPLMARVSELYFDILGNGAHAAMPHDGNDALLAGCAFVEQLQTIVSRSLDPSHSAVLTIGTMRAGEARNALAAKAHLEGTMRSFDDQDHEQMKKRIHEIAKGIEQLHGVVIQVKIVDCYPLVHNDPQLYTLVKAVCADDFIEESPRMIAEDFSFYQQQTKGLFFYTGIKDADFHQPLHDPTFNFDELALLNTVETDVRILEELQILK</sequence>
<evidence type="ECO:0000313" key="3">
    <source>
        <dbReference type="Proteomes" id="UP001524435"/>
    </source>
</evidence>
<dbReference type="SUPFAM" id="SSF53187">
    <property type="entry name" value="Zn-dependent exopeptidases"/>
    <property type="match status" value="1"/>
</dbReference>
<dbReference type="RefSeq" id="WP_256197321.1">
    <property type="nucleotide sequence ID" value="NZ_JANGCH010000002.1"/>
</dbReference>
<reference evidence="2 3" key="1">
    <citation type="submission" date="2022-06" db="EMBL/GenBank/DDBJ databases">
        <title>Isolation of gut microbiota from human fecal samples.</title>
        <authorList>
            <person name="Pamer E.G."/>
            <person name="Barat B."/>
            <person name="Waligurski E."/>
            <person name="Medina S."/>
            <person name="Paddock L."/>
            <person name="Mostad J."/>
        </authorList>
    </citation>
    <scope>NUCLEOTIDE SEQUENCE [LARGE SCALE GENOMIC DNA]</scope>
    <source>
        <strain evidence="2 3">DFI.6.1</strain>
    </source>
</reference>
<dbReference type="SUPFAM" id="SSF55031">
    <property type="entry name" value="Bacterial exopeptidase dimerisation domain"/>
    <property type="match status" value="1"/>
</dbReference>
<evidence type="ECO:0000259" key="1">
    <source>
        <dbReference type="Pfam" id="PF07687"/>
    </source>
</evidence>
<dbReference type="Pfam" id="PF07687">
    <property type="entry name" value="M20_dimer"/>
    <property type="match status" value="1"/>
</dbReference>
<gene>
    <name evidence="2" type="ORF">NE663_01600</name>
</gene>
<dbReference type="Gene3D" id="3.30.70.360">
    <property type="match status" value="1"/>
</dbReference>
<dbReference type="Gene3D" id="3.40.630.10">
    <property type="entry name" value="Zn peptidases"/>
    <property type="match status" value="1"/>
</dbReference>
<dbReference type="InterPro" id="IPR017439">
    <property type="entry name" value="Amidohydrolase"/>
</dbReference>
<dbReference type="Proteomes" id="UP001524435">
    <property type="component" value="Unassembled WGS sequence"/>
</dbReference>
<dbReference type="InterPro" id="IPR036264">
    <property type="entry name" value="Bact_exopeptidase_dim_dom"/>
</dbReference>
<evidence type="ECO:0000313" key="2">
    <source>
        <dbReference type="EMBL" id="MCQ5120953.1"/>
    </source>
</evidence>
<protein>
    <submittedName>
        <fullName evidence="2">Amidohydrolase</fullName>
    </submittedName>
</protein>
<dbReference type="Pfam" id="PF01546">
    <property type="entry name" value="Peptidase_M20"/>
    <property type="match status" value="1"/>
</dbReference>